<gene>
    <name evidence="3" type="ORF">S01H1_58585</name>
</gene>
<keyword evidence="2" id="KW-1133">Transmembrane helix</keyword>
<evidence type="ECO:0000256" key="2">
    <source>
        <dbReference type="SAM" id="Phobius"/>
    </source>
</evidence>
<keyword evidence="2" id="KW-0472">Membrane</keyword>
<organism evidence="3">
    <name type="scientific">marine sediment metagenome</name>
    <dbReference type="NCBI Taxonomy" id="412755"/>
    <lineage>
        <taxon>unclassified sequences</taxon>
        <taxon>metagenomes</taxon>
        <taxon>ecological metagenomes</taxon>
    </lineage>
</organism>
<feature type="transmembrane region" description="Helical" evidence="2">
    <location>
        <begin position="40"/>
        <end position="68"/>
    </location>
</feature>
<accession>X0WBZ9</accession>
<name>X0WBZ9_9ZZZZ</name>
<proteinExistence type="predicted"/>
<dbReference type="EMBL" id="BARS01038273">
    <property type="protein sequence ID" value="GAG20742.1"/>
    <property type="molecule type" value="Genomic_DNA"/>
</dbReference>
<reference evidence="3" key="1">
    <citation type="journal article" date="2014" name="Front. Microbiol.">
        <title>High frequency of phylogenetically diverse reductive dehalogenase-homologous genes in deep subseafloor sedimentary metagenomes.</title>
        <authorList>
            <person name="Kawai M."/>
            <person name="Futagami T."/>
            <person name="Toyoda A."/>
            <person name="Takaki Y."/>
            <person name="Nishi S."/>
            <person name="Hori S."/>
            <person name="Arai W."/>
            <person name="Tsubouchi T."/>
            <person name="Morono Y."/>
            <person name="Uchiyama I."/>
            <person name="Ito T."/>
            <person name="Fujiyama A."/>
            <person name="Inagaki F."/>
            <person name="Takami H."/>
        </authorList>
    </citation>
    <scope>NUCLEOTIDE SEQUENCE</scope>
    <source>
        <strain evidence="3">Expedition CK06-06</strain>
    </source>
</reference>
<comment type="caution">
    <text evidence="3">The sequence shown here is derived from an EMBL/GenBank/DDBJ whole genome shotgun (WGS) entry which is preliminary data.</text>
</comment>
<feature type="transmembrane region" description="Helical" evidence="2">
    <location>
        <begin position="7"/>
        <end position="34"/>
    </location>
</feature>
<feature type="region of interest" description="Disordered" evidence="1">
    <location>
        <begin position="76"/>
        <end position="104"/>
    </location>
</feature>
<sequence>MFVTLSIVKILIAVCTLLLIGMMLIPAHALFLVVGGLTGLAGLVLLFFSPTIGLILIPTGGVMFAIGVGLRRRLERERTDDAEAARETSRRTSRMMDPYIPSDE</sequence>
<keyword evidence="2" id="KW-0812">Transmembrane</keyword>
<evidence type="ECO:0000313" key="3">
    <source>
        <dbReference type="EMBL" id="GAG20742.1"/>
    </source>
</evidence>
<feature type="compositionally biased region" description="Basic and acidic residues" evidence="1">
    <location>
        <begin position="76"/>
        <end position="90"/>
    </location>
</feature>
<evidence type="ECO:0000256" key="1">
    <source>
        <dbReference type="SAM" id="MobiDB-lite"/>
    </source>
</evidence>
<protein>
    <submittedName>
        <fullName evidence="3">Uncharacterized protein</fullName>
    </submittedName>
</protein>
<dbReference type="AlphaFoldDB" id="X0WBZ9"/>